<dbReference type="SUPFAM" id="SSF52540">
    <property type="entry name" value="P-loop containing nucleoside triphosphate hydrolases"/>
    <property type="match status" value="1"/>
</dbReference>
<dbReference type="Proteomes" id="UP000095256">
    <property type="component" value="Unassembled WGS sequence"/>
</dbReference>
<accession>A0A1E5KUH8</accession>
<dbReference type="Gene3D" id="3.40.50.300">
    <property type="entry name" value="P-loop containing nucleotide triphosphate hydrolases"/>
    <property type="match status" value="1"/>
</dbReference>
<evidence type="ECO:0000313" key="1">
    <source>
        <dbReference type="EMBL" id="OEH81521.1"/>
    </source>
</evidence>
<evidence type="ECO:0008006" key="3">
    <source>
        <dbReference type="Google" id="ProtNLM"/>
    </source>
</evidence>
<sequence length="60" mass="6441">MSKSTVVVVSGMSGSGKSTIVQKLSEKYRNSRHLSFDDYEIDALPSAPAISTPIELAVNQ</sequence>
<name>A0A1E5KUH8_9ENTE</name>
<protein>
    <recommendedName>
        <fullName evidence="3">Uridine kinase</fullName>
    </recommendedName>
</protein>
<dbReference type="AlphaFoldDB" id="A0A1E5KUH8"/>
<proteinExistence type="predicted"/>
<dbReference type="STRING" id="762845.BCR26_04580"/>
<dbReference type="InterPro" id="IPR027417">
    <property type="entry name" value="P-loop_NTPase"/>
</dbReference>
<gene>
    <name evidence="1" type="ORF">BCR26_04580</name>
</gene>
<dbReference type="EMBL" id="MIEK01000045">
    <property type="protein sequence ID" value="OEH81521.1"/>
    <property type="molecule type" value="Genomic_DNA"/>
</dbReference>
<reference evidence="1 2" key="1">
    <citation type="submission" date="2016-09" db="EMBL/GenBank/DDBJ databases">
        <authorList>
            <person name="Capua I."/>
            <person name="De Benedictis P."/>
            <person name="Joannis T."/>
            <person name="Lombin L.H."/>
            <person name="Cattoli G."/>
        </authorList>
    </citation>
    <scope>NUCLEOTIDE SEQUENCE [LARGE SCALE GENOMIC DNA]</scope>
    <source>
        <strain evidence="1 2">LMG 25899</strain>
    </source>
</reference>
<dbReference type="OrthoDB" id="9795206at2"/>
<dbReference type="RefSeq" id="WP_069699573.1">
    <property type="nucleotide sequence ID" value="NZ_JAGGMA010000027.1"/>
</dbReference>
<keyword evidence="2" id="KW-1185">Reference proteome</keyword>
<comment type="caution">
    <text evidence="1">The sequence shown here is derived from an EMBL/GenBank/DDBJ whole genome shotgun (WGS) entry which is preliminary data.</text>
</comment>
<evidence type="ECO:0000313" key="2">
    <source>
        <dbReference type="Proteomes" id="UP000095256"/>
    </source>
</evidence>
<organism evidence="1 2">
    <name type="scientific">Enterococcus rivorum</name>
    <dbReference type="NCBI Taxonomy" id="762845"/>
    <lineage>
        <taxon>Bacteria</taxon>
        <taxon>Bacillati</taxon>
        <taxon>Bacillota</taxon>
        <taxon>Bacilli</taxon>
        <taxon>Lactobacillales</taxon>
        <taxon>Enterococcaceae</taxon>
        <taxon>Enterococcus</taxon>
    </lineage>
</organism>